<dbReference type="Pfam" id="PF00534">
    <property type="entry name" value="Glycos_transf_1"/>
    <property type="match status" value="1"/>
</dbReference>
<reference evidence="5 6" key="1">
    <citation type="journal article" date="2019" name="Int. J. Syst. Evol. Microbiol.">
        <title>The Global Catalogue of Microorganisms (GCM) 10K type strain sequencing project: providing services to taxonomists for standard genome sequencing and annotation.</title>
        <authorList>
            <consortium name="The Broad Institute Genomics Platform"/>
            <consortium name="The Broad Institute Genome Sequencing Center for Infectious Disease"/>
            <person name="Wu L."/>
            <person name="Ma J."/>
        </authorList>
    </citation>
    <scope>NUCLEOTIDE SEQUENCE [LARGE SCALE GENOMIC DNA]</scope>
    <source>
        <strain evidence="5 6">JCM 14736</strain>
    </source>
</reference>
<dbReference type="Pfam" id="PF13439">
    <property type="entry name" value="Glyco_transf_4"/>
    <property type="match status" value="1"/>
</dbReference>
<dbReference type="Proteomes" id="UP001500851">
    <property type="component" value="Unassembled WGS sequence"/>
</dbReference>
<dbReference type="PANTHER" id="PTHR12526:SF635">
    <property type="entry name" value="GLYCOSYL TRANSFERASE GROUP 1"/>
    <property type="match status" value="1"/>
</dbReference>
<evidence type="ECO:0000313" key="6">
    <source>
        <dbReference type="Proteomes" id="UP001500851"/>
    </source>
</evidence>
<comment type="caution">
    <text evidence="5">The sequence shown here is derived from an EMBL/GenBank/DDBJ whole genome shotgun (WGS) entry which is preliminary data.</text>
</comment>
<dbReference type="InterPro" id="IPR028098">
    <property type="entry name" value="Glyco_trans_4-like_N"/>
</dbReference>
<feature type="domain" description="Glycosyl transferase family 1" evidence="3">
    <location>
        <begin position="192"/>
        <end position="353"/>
    </location>
</feature>
<proteinExistence type="predicted"/>
<dbReference type="Gene3D" id="3.40.50.2000">
    <property type="entry name" value="Glycogen Phosphorylase B"/>
    <property type="match status" value="2"/>
</dbReference>
<keyword evidence="2" id="KW-0808">Transferase</keyword>
<evidence type="ECO:0000256" key="2">
    <source>
        <dbReference type="ARBA" id="ARBA00022679"/>
    </source>
</evidence>
<dbReference type="SUPFAM" id="SSF53756">
    <property type="entry name" value="UDP-Glycosyltransferase/glycogen phosphorylase"/>
    <property type="match status" value="1"/>
</dbReference>
<feature type="domain" description="Glycosyltransferase subfamily 4-like N-terminal" evidence="4">
    <location>
        <begin position="44"/>
        <end position="178"/>
    </location>
</feature>
<evidence type="ECO:0000259" key="4">
    <source>
        <dbReference type="Pfam" id="PF13439"/>
    </source>
</evidence>
<dbReference type="CDD" id="cd03801">
    <property type="entry name" value="GT4_PimA-like"/>
    <property type="match status" value="1"/>
</dbReference>
<dbReference type="RefSeq" id="WP_344033513.1">
    <property type="nucleotide sequence ID" value="NZ_BAAAOB010000005.1"/>
</dbReference>
<keyword evidence="6" id="KW-1185">Reference proteome</keyword>
<evidence type="ECO:0000259" key="3">
    <source>
        <dbReference type="Pfam" id="PF00534"/>
    </source>
</evidence>
<protein>
    <submittedName>
        <fullName evidence="5">Glycosyltransferase family 4 protein</fullName>
    </submittedName>
</protein>
<dbReference type="EMBL" id="BAAAOB010000005">
    <property type="protein sequence ID" value="GAA1799624.1"/>
    <property type="molecule type" value="Genomic_DNA"/>
</dbReference>
<evidence type="ECO:0000256" key="1">
    <source>
        <dbReference type="ARBA" id="ARBA00022676"/>
    </source>
</evidence>
<dbReference type="InterPro" id="IPR001296">
    <property type="entry name" value="Glyco_trans_1"/>
</dbReference>
<accession>A0ABN2LUL5</accession>
<dbReference type="PANTHER" id="PTHR12526">
    <property type="entry name" value="GLYCOSYLTRANSFERASE"/>
    <property type="match status" value="1"/>
</dbReference>
<name>A0ABN2LUL5_9MICO</name>
<gene>
    <name evidence="5" type="ORF">GCM10009768_30790</name>
</gene>
<keyword evidence="1" id="KW-0328">Glycosyltransferase</keyword>
<evidence type="ECO:0000313" key="5">
    <source>
        <dbReference type="EMBL" id="GAA1799624.1"/>
    </source>
</evidence>
<sequence length="401" mass="43362">MLTVALFTHSARPSGAELFILRIASAMHTVRPLVVLGEHGPMEEHLSARGVETLVLPLPPELTEPANLRTRARAPRRAWHYARELGEALRHAGVDVLYTHSAKAHLLGGLAGRLTRIPVVSHAHDLLGPPARGRLGSAISRGIFAVLPQRRIANSDLTRRSAGWASRLPWEIVPCPVELPLRRAAPRRRGQEDGLSLLVLGRLTEWKGQDLAIRALASVLRSGRNATLDLVGDAQFAGDVDYRSSLEELARSLGVSERVRFRGHSDDPGAALRQADIVLHTSLRPEPFGQVVLEAMAEGRATIVADSAGVVERLTPGGDCLIYSMGDADALASAIATLIDSPSERKRLGRAARWTAEEFTSQQVVPLIERALHGSWQQVPTGGRSAGTATLTTTDTLLKFK</sequence>
<organism evidence="5 6">
    <name type="scientific">Leucobacter iarius</name>
    <dbReference type="NCBI Taxonomy" id="333963"/>
    <lineage>
        <taxon>Bacteria</taxon>
        <taxon>Bacillati</taxon>
        <taxon>Actinomycetota</taxon>
        <taxon>Actinomycetes</taxon>
        <taxon>Micrococcales</taxon>
        <taxon>Microbacteriaceae</taxon>
        <taxon>Leucobacter</taxon>
    </lineage>
</organism>